<dbReference type="EMBL" id="REGN01008004">
    <property type="protein sequence ID" value="RNA04683.1"/>
    <property type="molecule type" value="Genomic_DNA"/>
</dbReference>
<keyword evidence="2" id="KW-1185">Reference proteome</keyword>
<name>A0A3M7Q082_BRAPC</name>
<evidence type="ECO:0000313" key="1">
    <source>
        <dbReference type="EMBL" id="RNA04683.1"/>
    </source>
</evidence>
<evidence type="ECO:0000313" key="2">
    <source>
        <dbReference type="Proteomes" id="UP000276133"/>
    </source>
</evidence>
<dbReference type="AlphaFoldDB" id="A0A3M7Q082"/>
<organism evidence="1 2">
    <name type="scientific">Brachionus plicatilis</name>
    <name type="common">Marine rotifer</name>
    <name type="synonym">Brachionus muelleri</name>
    <dbReference type="NCBI Taxonomy" id="10195"/>
    <lineage>
        <taxon>Eukaryota</taxon>
        <taxon>Metazoa</taxon>
        <taxon>Spiralia</taxon>
        <taxon>Gnathifera</taxon>
        <taxon>Rotifera</taxon>
        <taxon>Eurotatoria</taxon>
        <taxon>Monogononta</taxon>
        <taxon>Pseudotrocha</taxon>
        <taxon>Ploima</taxon>
        <taxon>Brachionidae</taxon>
        <taxon>Brachionus</taxon>
    </lineage>
</organism>
<gene>
    <name evidence="1" type="ORF">BpHYR1_023607</name>
</gene>
<proteinExistence type="predicted"/>
<accession>A0A3M7Q082</accession>
<dbReference type="Proteomes" id="UP000276133">
    <property type="component" value="Unassembled WGS sequence"/>
</dbReference>
<protein>
    <submittedName>
        <fullName evidence="1">Uncharacterized protein</fullName>
    </submittedName>
</protein>
<comment type="caution">
    <text evidence="1">The sequence shown here is derived from an EMBL/GenBank/DDBJ whole genome shotgun (WGS) entry which is preliminary data.</text>
</comment>
<sequence>MRKIDEIKLFHSICYQTGGGIQSGFQIKIYRIPDSIVLNYVYTCSTLHYILKELKFGPIAKNIYKALFQIEFLKIFCYLLQNSLEDICNTCLKKSNCLHRIFQQVIFAALIWRLDKKAHFHALKFNFHQKLISSNADKDSMLKPQREKKGKLDIRIVQRPKIQSFFLFYLPFISRLTMAY</sequence>
<reference evidence="1 2" key="1">
    <citation type="journal article" date="2018" name="Sci. Rep.">
        <title>Genomic signatures of local adaptation to the degree of environmental predictability in rotifers.</title>
        <authorList>
            <person name="Franch-Gras L."/>
            <person name="Hahn C."/>
            <person name="Garcia-Roger E.M."/>
            <person name="Carmona M.J."/>
            <person name="Serra M."/>
            <person name="Gomez A."/>
        </authorList>
    </citation>
    <scope>NUCLEOTIDE SEQUENCE [LARGE SCALE GENOMIC DNA]</scope>
    <source>
        <strain evidence="1">HYR1</strain>
    </source>
</reference>